<evidence type="ECO:0000259" key="1">
    <source>
        <dbReference type="SMART" id="SM01022"/>
    </source>
</evidence>
<feature type="domain" description="ASCH" evidence="1">
    <location>
        <begin position="7"/>
        <end position="129"/>
    </location>
</feature>
<dbReference type="PANTHER" id="PTHR39203">
    <property type="entry name" value="CYTOPLASMIC PROTEIN-RELATED"/>
    <property type="match status" value="1"/>
</dbReference>
<protein>
    <submittedName>
        <fullName evidence="2">ASCH domain-containing protein</fullName>
    </submittedName>
</protein>
<sequence>MKIPEAWAFGATPDHADGLLALVLDGIKTGTASPLWDYEHSKEPVPTVGEYSIILDGRGAPRALLETTAISIVPFDEVTEEHAHAEGEGERTLAAWREIHEHYWRNYSENPRGYVSDMPVVCERFRLLYAEPIREG</sequence>
<accession>A0A7G9S7S3</accession>
<dbReference type="SMART" id="SM01022">
    <property type="entry name" value="ASCH"/>
    <property type="match status" value="1"/>
</dbReference>
<dbReference type="SUPFAM" id="SSF88697">
    <property type="entry name" value="PUA domain-like"/>
    <property type="match status" value="1"/>
</dbReference>
<dbReference type="Gene3D" id="3.10.400.10">
    <property type="entry name" value="Sulfate adenylyltransferase"/>
    <property type="match status" value="1"/>
</dbReference>
<keyword evidence="3" id="KW-1185">Reference proteome</keyword>
<proteinExistence type="predicted"/>
<evidence type="ECO:0000313" key="2">
    <source>
        <dbReference type="EMBL" id="QNN63898.1"/>
    </source>
</evidence>
<dbReference type="CDD" id="cd06553">
    <property type="entry name" value="ASCH_Ef3133_like"/>
    <property type="match status" value="1"/>
</dbReference>
<dbReference type="AlphaFoldDB" id="A0A7G9S7S3"/>
<reference evidence="2 3" key="1">
    <citation type="submission" date="2020-08" db="EMBL/GenBank/DDBJ databases">
        <title>Genome sequence of Leucobacter denitrificans KACC 14055T.</title>
        <authorList>
            <person name="Hyun D.-W."/>
            <person name="Bae J.-W."/>
        </authorList>
    </citation>
    <scope>NUCLEOTIDE SEQUENCE [LARGE SCALE GENOMIC DNA]</scope>
    <source>
        <strain evidence="2 3">KACC 14055</strain>
    </source>
</reference>
<dbReference type="InterPro" id="IPR015947">
    <property type="entry name" value="PUA-like_sf"/>
</dbReference>
<dbReference type="InterPro" id="IPR007374">
    <property type="entry name" value="ASCH_domain"/>
</dbReference>
<gene>
    <name evidence="2" type="ORF">H9L06_04895</name>
</gene>
<dbReference type="KEGG" id="ldn:H9L06_04895"/>
<organism evidence="2 3">
    <name type="scientific">Leucobacter denitrificans</name>
    <dbReference type="NCBI Taxonomy" id="683042"/>
    <lineage>
        <taxon>Bacteria</taxon>
        <taxon>Bacillati</taxon>
        <taxon>Actinomycetota</taxon>
        <taxon>Actinomycetes</taxon>
        <taxon>Micrococcales</taxon>
        <taxon>Microbacteriaceae</taxon>
        <taxon>Leucobacter</taxon>
    </lineage>
</organism>
<name>A0A7G9S7S3_9MICO</name>
<dbReference type="PIRSF" id="PIRSF021320">
    <property type="entry name" value="DUF984"/>
    <property type="match status" value="1"/>
</dbReference>
<dbReference type="PANTHER" id="PTHR39203:SF1">
    <property type="entry name" value="CYTOPLASMIC PROTEIN"/>
    <property type="match status" value="1"/>
</dbReference>
<dbReference type="InterPro" id="IPR009326">
    <property type="entry name" value="DUF984"/>
</dbReference>
<dbReference type="Proteomes" id="UP000515934">
    <property type="component" value="Chromosome"/>
</dbReference>
<dbReference type="RefSeq" id="WP_187556354.1">
    <property type="nucleotide sequence ID" value="NZ_CP060716.1"/>
</dbReference>
<dbReference type="EMBL" id="CP060716">
    <property type="protein sequence ID" value="QNN63898.1"/>
    <property type="molecule type" value="Genomic_DNA"/>
</dbReference>
<dbReference type="Pfam" id="PF04266">
    <property type="entry name" value="ASCH"/>
    <property type="match status" value="1"/>
</dbReference>
<evidence type="ECO:0000313" key="3">
    <source>
        <dbReference type="Proteomes" id="UP000515934"/>
    </source>
</evidence>